<evidence type="ECO:0000313" key="5">
    <source>
        <dbReference type="EMBL" id="SNT74187.1"/>
    </source>
</evidence>
<keyword evidence="6" id="KW-1185">Reference proteome</keyword>
<evidence type="ECO:0000256" key="2">
    <source>
        <dbReference type="ARBA" id="ARBA00022977"/>
    </source>
</evidence>
<proteinExistence type="predicted"/>
<dbReference type="GO" id="GO:0009228">
    <property type="term" value="P:thiamine biosynthetic process"/>
    <property type="evidence" value="ECO:0007669"/>
    <property type="project" value="UniProtKB-KW"/>
</dbReference>
<evidence type="ECO:0000256" key="3">
    <source>
        <dbReference type="ARBA" id="ARBA00023002"/>
    </source>
</evidence>
<dbReference type="AlphaFoldDB" id="A0A239PWX7"/>
<protein>
    <submittedName>
        <fullName evidence="5">Glycine oxidase</fullName>
    </submittedName>
</protein>
<dbReference type="InterPro" id="IPR012727">
    <property type="entry name" value="Gly_oxidase_ThiO"/>
</dbReference>
<evidence type="ECO:0000313" key="6">
    <source>
        <dbReference type="Proteomes" id="UP000198346"/>
    </source>
</evidence>
<dbReference type="OrthoDB" id="9790035at2"/>
<evidence type="ECO:0000259" key="4">
    <source>
        <dbReference type="Pfam" id="PF01266"/>
    </source>
</evidence>
<reference evidence="5 6" key="1">
    <citation type="submission" date="2017-07" db="EMBL/GenBank/DDBJ databases">
        <authorList>
            <person name="Sun Z.S."/>
            <person name="Albrecht U."/>
            <person name="Echele G."/>
            <person name="Lee C.C."/>
        </authorList>
    </citation>
    <scope>NUCLEOTIDE SEQUENCE [LARGE SCALE GENOMIC DNA]</scope>
    <source>
        <strain evidence="5 6">CGMCC 1.12710</strain>
    </source>
</reference>
<dbReference type="GO" id="GO:0016491">
    <property type="term" value="F:oxidoreductase activity"/>
    <property type="evidence" value="ECO:0007669"/>
    <property type="project" value="UniProtKB-KW"/>
</dbReference>
<dbReference type="UniPathway" id="UPA00060"/>
<dbReference type="GO" id="GO:0005737">
    <property type="term" value="C:cytoplasm"/>
    <property type="evidence" value="ECO:0007669"/>
    <property type="project" value="TreeGrafter"/>
</dbReference>
<name>A0A239PWX7_9PROT</name>
<accession>A0A239PWX7</accession>
<dbReference type="InterPro" id="IPR006076">
    <property type="entry name" value="FAD-dep_OxRdtase"/>
</dbReference>
<comment type="pathway">
    <text evidence="1">Cofactor biosynthesis; thiamine diphosphate biosynthesis.</text>
</comment>
<gene>
    <name evidence="5" type="ORF">SAMN06297382_2095</name>
</gene>
<dbReference type="SUPFAM" id="SSF51905">
    <property type="entry name" value="FAD/NAD(P)-binding domain"/>
    <property type="match status" value="1"/>
</dbReference>
<dbReference type="Gene3D" id="3.30.9.10">
    <property type="entry name" value="D-Amino Acid Oxidase, subunit A, domain 2"/>
    <property type="match status" value="1"/>
</dbReference>
<evidence type="ECO:0000256" key="1">
    <source>
        <dbReference type="ARBA" id="ARBA00004948"/>
    </source>
</evidence>
<dbReference type="SUPFAM" id="SSF54373">
    <property type="entry name" value="FAD-linked reductases, C-terminal domain"/>
    <property type="match status" value="1"/>
</dbReference>
<dbReference type="InterPro" id="IPR036188">
    <property type="entry name" value="FAD/NAD-bd_sf"/>
</dbReference>
<dbReference type="EMBL" id="FZQA01000004">
    <property type="protein sequence ID" value="SNT74187.1"/>
    <property type="molecule type" value="Genomic_DNA"/>
</dbReference>
<keyword evidence="3" id="KW-0560">Oxidoreductase</keyword>
<dbReference type="NCBIfam" id="TIGR02352">
    <property type="entry name" value="thiamin_ThiO"/>
    <property type="match status" value="1"/>
</dbReference>
<dbReference type="Gene3D" id="3.50.50.60">
    <property type="entry name" value="FAD/NAD(P)-binding domain"/>
    <property type="match status" value="1"/>
</dbReference>
<sequence length="381" mass="38339">MKDGTERKGGPVSGRDVAIVGGGVIGLAIAWRLAREGAAPLVVDAGKPSASAASAGMLAPSFERGAGALGEALYAFSAQSLAAWRDFAPALEEESGARIDYRPFGILGVAFDETEARALAGAAEALRARGASVELLSGAEARALEPALSEYVLAALHAPADGQVDARRLLAALREAVVRRGGTFLAGEAAAIEPAGANLVVRLRDGGAVEAGAVVLAAGAAASAIDAGPARPPVFPVKGEALALAEPEGRVRRVIRAPGAYLCPKSDGRLVVGATEIPHDASLEPTAAGIDRLRAAAGRVAPMTAALSETERWAGARPGTPDGAPVLGPAPAGPPGLVYALGHYRNGVLLAPATAGILADWLLRRRAAPELAAFGAARFGV</sequence>
<dbReference type="GO" id="GO:0050660">
    <property type="term" value="F:flavin adenine dinucleotide binding"/>
    <property type="evidence" value="ECO:0007669"/>
    <property type="project" value="InterPro"/>
</dbReference>
<dbReference type="GO" id="GO:0009229">
    <property type="term" value="P:thiamine diphosphate biosynthetic process"/>
    <property type="evidence" value="ECO:0007669"/>
    <property type="project" value="UniProtKB-UniPathway"/>
</dbReference>
<keyword evidence="2" id="KW-0784">Thiamine biosynthesis</keyword>
<dbReference type="RefSeq" id="WP_089412558.1">
    <property type="nucleotide sequence ID" value="NZ_FZQA01000004.1"/>
</dbReference>
<organism evidence="5 6">
    <name type="scientific">Amphiplicatus metriothermophilus</name>
    <dbReference type="NCBI Taxonomy" id="1519374"/>
    <lineage>
        <taxon>Bacteria</taxon>
        <taxon>Pseudomonadati</taxon>
        <taxon>Pseudomonadota</taxon>
        <taxon>Alphaproteobacteria</taxon>
        <taxon>Parvularculales</taxon>
        <taxon>Parvularculaceae</taxon>
        <taxon>Amphiplicatus</taxon>
    </lineage>
</organism>
<dbReference type="PANTHER" id="PTHR13847">
    <property type="entry name" value="SARCOSINE DEHYDROGENASE-RELATED"/>
    <property type="match status" value="1"/>
</dbReference>
<feature type="domain" description="FAD dependent oxidoreductase" evidence="4">
    <location>
        <begin position="16"/>
        <end position="361"/>
    </location>
</feature>
<dbReference type="Proteomes" id="UP000198346">
    <property type="component" value="Unassembled WGS sequence"/>
</dbReference>
<dbReference type="Pfam" id="PF01266">
    <property type="entry name" value="DAO"/>
    <property type="match status" value="1"/>
</dbReference>
<dbReference type="PANTHER" id="PTHR13847:SF289">
    <property type="entry name" value="GLYCINE OXIDASE"/>
    <property type="match status" value="1"/>
</dbReference>